<feature type="transmembrane region" description="Helical" evidence="9">
    <location>
        <begin position="258"/>
        <end position="275"/>
    </location>
</feature>
<evidence type="ECO:0000256" key="9">
    <source>
        <dbReference type="SAM" id="Phobius"/>
    </source>
</evidence>
<reference evidence="10 11" key="1">
    <citation type="submission" date="2015-11" db="EMBL/GenBank/DDBJ databases">
        <title>Expanding the genomic diversity of Burkholderia species for the development of highly accurate diagnostics.</title>
        <authorList>
            <person name="Sahl J."/>
            <person name="Keim P."/>
            <person name="Wagner D."/>
        </authorList>
    </citation>
    <scope>NUCLEOTIDE SEQUENCE [LARGE SCALE GENOMIC DNA]</scope>
    <source>
        <strain evidence="10 11">MSMB368WGS</strain>
    </source>
</reference>
<keyword evidence="6 9" id="KW-1133">Transmembrane helix</keyword>
<proteinExistence type="inferred from homology"/>
<dbReference type="GO" id="GO:0022857">
    <property type="term" value="F:transmembrane transporter activity"/>
    <property type="evidence" value="ECO:0007669"/>
    <property type="project" value="InterPro"/>
</dbReference>
<evidence type="ECO:0000256" key="7">
    <source>
        <dbReference type="ARBA" id="ARBA00023136"/>
    </source>
</evidence>
<dbReference type="PANTHER" id="PTHR11795:SF450">
    <property type="entry name" value="ABC TRANSPORTER PERMEASE PROTEIN"/>
    <property type="match status" value="1"/>
</dbReference>
<dbReference type="EMBL" id="LPJR01000077">
    <property type="protein sequence ID" value="KWF20567.1"/>
    <property type="molecule type" value="Genomic_DNA"/>
</dbReference>
<feature type="transmembrane region" description="Helical" evidence="9">
    <location>
        <begin position="196"/>
        <end position="224"/>
    </location>
</feature>
<accession>A0A132E854</accession>
<comment type="subcellular location">
    <subcellularLocation>
        <location evidence="1">Cell membrane</location>
        <topology evidence="1">Multi-pass membrane protein</topology>
    </subcellularLocation>
</comment>
<keyword evidence="2" id="KW-0813">Transport</keyword>
<dbReference type="Pfam" id="PF02653">
    <property type="entry name" value="BPD_transp_2"/>
    <property type="match status" value="1"/>
</dbReference>
<evidence type="ECO:0000256" key="8">
    <source>
        <dbReference type="ARBA" id="ARBA00037998"/>
    </source>
</evidence>
<comment type="caution">
    <text evidence="10">The sequence shown here is derived from an EMBL/GenBank/DDBJ whole genome shotgun (WGS) entry which is preliminary data.</text>
</comment>
<dbReference type="InterPro" id="IPR052157">
    <property type="entry name" value="BCAA_transport_permease"/>
</dbReference>
<evidence type="ECO:0000313" key="10">
    <source>
        <dbReference type="EMBL" id="KWF20567.1"/>
    </source>
</evidence>
<evidence type="ECO:0000256" key="2">
    <source>
        <dbReference type="ARBA" id="ARBA00022448"/>
    </source>
</evidence>
<evidence type="ECO:0000256" key="4">
    <source>
        <dbReference type="ARBA" id="ARBA00022692"/>
    </source>
</evidence>
<feature type="transmembrane region" description="Helical" evidence="9">
    <location>
        <begin position="152"/>
        <end position="175"/>
    </location>
</feature>
<feature type="transmembrane region" description="Helical" evidence="9">
    <location>
        <begin position="12"/>
        <end position="31"/>
    </location>
</feature>
<evidence type="ECO:0000313" key="11">
    <source>
        <dbReference type="Proteomes" id="UP000062912"/>
    </source>
</evidence>
<dbReference type="OrthoDB" id="25113at2"/>
<sequence length="307" mass="31936">MDLSFLQPLVSGLAVGSAYALIALGFSVTFATTKTMNFAHGDFVSAGAFIGVAVLFATLGIPLTSTTFSGVHPAVPAQLLALLAAVACMGAIGWLLFALGVRPLSGRPGMPWVMSTLGFGIVLQSIGMAIWGPKSVVVPGLLGNDVIHVAHIGLLPQELLTLIVATLVMLVFDYVMRKTPVGKAMRAVAYKPDIAALMGIDVPAMMIGSYVISSALAGLSGFLLAPITQVSLFMSVAVGLKGFSAAIVGGLDNPRGCVLGGFMLGVIESHINLWSAQWREVVIFALVIVVLTVRPNGLFGTRVMDKV</sequence>
<dbReference type="AlphaFoldDB" id="A0A132E854"/>
<evidence type="ECO:0000256" key="5">
    <source>
        <dbReference type="ARBA" id="ARBA00022970"/>
    </source>
</evidence>
<evidence type="ECO:0000256" key="1">
    <source>
        <dbReference type="ARBA" id="ARBA00004651"/>
    </source>
</evidence>
<dbReference type="InterPro" id="IPR001851">
    <property type="entry name" value="ABC_transp_permease"/>
</dbReference>
<feature type="transmembrane region" description="Helical" evidence="9">
    <location>
        <begin position="43"/>
        <end position="63"/>
    </location>
</feature>
<feature type="transmembrane region" description="Helical" evidence="9">
    <location>
        <begin position="75"/>
        <end position="100"/>
    </location>
</feature>
<keyword evidence="7 9" id="KW-0472">Membrane</keyword>
<dbReference type="GO" id="GO:0005886">
    <property type="term" value="C:plasma membrane"/>
    <property type="evidence" value="ECO:0007669"/>
    <property type="project" value="UniProtKB-SubCell"/>
</dbReference>
<comment type="similarity">
    <text evidence="8">Belongs to the binding-protein-dependent transport system permease family. LivHM subfamily.</text>
</comment>
<dbReference type="GO" id="GO:0006865">
    <property type="term" value="P:amino acid transport"/>
    <property type="evidence" value="ECO:0007669"/>
    <property type="project" value="UniProtKB-KW"/>
</dbReference>
<name>A0A132E854_9BURK</name>
<dbReference type="RefSeq" id="WP_060246167.1">
    <property type="nucleotide sequence ID" value="NZ_LPJR01000077.1"/>
</dbReference>
<evidence type="ECO:0000256" key="6">
    <source>
        <dbReference type="ARBA" id="ARBA00022989"/>
    </source>
</evidence>
<protein>
    <submittedName>
        <fullName evidence="10">ABC transporter permease</fullName>
    </submittedName>
</protein>
<evidence type="ECO:0000256" key="3">
    <source>
        <dbReference type="ARBA" id="ARBA00022475"/>
    </source>
</evidence>
<feature type="transmembrane region" description="Helical" evidence="9">
    <location>
        <begin position="281"/>
        <end position="299"/>
    </location>
</feature>
<keyword evidence="4 9" id="KW-0812">Transmembrane</keyword>
<organism evidence="10 11">
    <name type="scientific">Burkholderia pseudomultivorans</name>
    <dbReference type="NCBI Taxonomy" id="1207504"/>
    <lineage>
        <taxon>Bacteria</taxon>
        <taxon>Pseudomonadati</taxon>
        <taxon>Pseudomonadota</taxon>
        <taxon>Betaproteobacteria</taxon>
        <taxon>Burkholderiales</taxon>
        <taxon>Burkholderiaceae</taxon>
        <taxon>Burkholderia</taxon>
        <taxon>Burkholderia cepacia complex</taxon>
    </lineage>
</organism>
<dbReference type="PANTHER" id="PTHR11795">
    <property type="entry name" value="BRANCHED-CHAIN AMINO ACID TRANSPORT SYSTEM PERMEASE PROTEIN LIVH"/>
    <property type="match status" value="1"/>
</dbReference>
<feature type="transmembrane region" description="Helical" evidence="9">
    <location>
        <begin position="112"/>
        <end position="132"/>
    </location>
</feature>
<keyword evidence="3" id="KW-1003">Cell membrane</keyword>
<dbReference type="CDD" id="cd06582">
    <property type="entry name" value="TM_PBP1_LivH_like"/>
    <property type="match status" value="1"/>
</dbReference>
<keyword evidence="5" id="KW-0029">Amino-acid transport</keyword>
<gene>
    <name evidence="10" type="ORF">WT56_29795</name>
</gene>
<feature type="transmembrane region" description="Helical" evidence="9">
    <location>
        <begin position="230"/>
        <end position="251"/>
    </location>
</feature>
<dbReference type="Proteomes" id="UP000062912">
    <property type="component" value="Unassembled WGS sequence"/>
</dbReference>